<evidence type="ECO:0000256" key="6">
    <source>
        <dbReference type="ARBA" id="ARBA00022741"/>
    </source>
</evidence>
<dbReference type="InterPro" id="IPR003593">
    <property type="entry name" value="AAA+_ATPase"/>
</dbReference>
<dbReference type="PANTHER" id="PTHR24221:SF654">
    <property type="entry name" value="ATP-BINDING CASSETTE SUB-FAMILY B MEMBER 6"/>
    <property type="match status" value="1"/>
</dbReference>
<evidence type="ECO:0000256" key="1">
    <source>
        <dbReference type="ARBA" id="ARBA00004651"/>
    </source>
</evidence>
<evidence type="ECO:0000256" key="4">
    <source>
        <dbReference type="ARBA" id="ARBA00022670"/>
    </source>
</evidence>
<dbReference type="GO" id="GO:0043214">
    <property type="term" value="F:ABC-type bacteriocin transporter activity"/>
    <property type="evidence" value="ECO:0007669"/>
    <property type="project" value="InterPro"/>
</dbReference>
<comment type="subcellular location">
    <subcellularLocation>
        <location evidence="1">Cell membrane</location>
        <topology evidence="1">Multi-pass membrane protein</topology>
    </subcellularLocation>
</comment>
<evidence type="ECO:0000259" key="18">
    <source>
        <dbReference type="PROSITE" id="PS50990"/>
    </source>
</evidence>
<evidence type="ECO:0000313" key="19">
    <source>
        <dbReference type="EMBL" id="MQS52923.1"/>
    </source>
</evidence>
<keyword evidence="4" id="KW-0645">Protease</keyword>
<dbReference type="SMART" id="SM00382">
    <property type="entry name" value="AAA"/>
    <property type="match status" value="1"/>
</dbReference>
<evidence type="ECO:0000256" key="7">
    <source>
        <dbReference type="ARBA" id="ARBA00022801"/>
    </source>
</evidence>
<evidence type="ECO:0000256" key="3">
    <source>
        <dbReference type="ARBA" id="ARBA00022475"/>
    </source>
</evidence>
<dbReference type="NCBIfam" id="TIGR01193">
    <property type="entry name" value="bacteriocin_ABC"/>
    <property type="match status" value="1"/>
</dbReference>
<keyword evidence="5 15" id="KW-0812">Transmembrane</keyword>
<dbReference type="EMBL" id="VDFM01000009">
    <property type="protein sequence ID" value="MQS52923.1"/>
    <property type="molecule type" value="Genomic_DNA"/>
</dbReference>
<dbReference type="FunFam" id="3.40.50.300:FF:000854">
    <property type="entry name" value="Multidrug ABC transporter ATP-binding protein"/>
    <property type="match status" value="1"/>
</dbReference>
<feature type="domain" description="Peptidase C39" evidence="18">
    <location>
        <begin position="12"/>
        <end position="139"/>
    </location>
</feature>
<evidence type="ECO:0000256" key="8">
    <source>
        <dbReference type="ARBA" id="ARBA00022807"/>
    </source>
</evidence>
<dbReference type="GO" id="GO:0034040">
    <property type="term" value="F:ATPase-coupled lipid transmembrane transporter activity"/>
    <property type="evidence" value="ECO:0007669"/>
    <property type="project" value="TreeGrafter"/>
</dbReference>
<dbReference type="InterPro" id="IPR027417">
    <property type="entry name" value="P-loop_NTPase"/>
</dbReference>
<protein>
    <submittedName>
        <fullName evidence="19">Peptide cleavage/export ABC transporter</fullName>
    </submittedName>
</protein>
<evidence type="ECO:0000256" key="12">
    <source>
        <dbReference type="ARBA" id="ARBA00022989"/>
    </source>
</evidence>
<feature type="transmembrane region" description="Helical" evidence="15">
    <location>
        <begin position="280"/>
        <end position="302"/>
    </location>
</feature>
<dbReference type="GO" id="GO:0005524">
    <property type="term" value="F:ATP binding"/>
    <property type="evidence" value="ECO:0007669"/>
    <property type="project" value="UniProtKB-KW"/>
</dbReference>
<evidence type="ECO:0000313" key="20">
    <source>
        <dbReference type="Proteomes" id="UP000380386"/>
    </source>
</evidence>
<evidence type="ECO:0000256" key="10">
    <source>
        <dbReference type="ARBA" id="ARBA00022927"/>
    </source>
</evidence>
<feature type="domain" description="ABC transporter" evidence="16">
    <location>
        <begin position="485"/>
        <end position="719"/>
    </location>
</feature>
<feature type="domain" description="ABC transmembrane type-1" evidence="17">
    <location>
        <begin position="173"/>
        <end position="452"/>
    </location>
</feature>
<keyword evidence="11" id="KW-1278">Translocase</keyword>
<dbReference type="RefSeq" id="WP_153383480.1">
    <property type="nucleotide sequence ID" value="NZ_VDFM01000009.1"/>
</dbReference>
<dbReference type="PROSITE" id="PS00211">
    <property type="entry name" value="ABC_TRANSPORTER_1"/>
    <property type="match status" value="1"/>
</dbReference>
<dbReference type="Pfam" id="PF00664">
    <property type="entry name" value="ABC_membrane"/>
    <property type="match status" value="1"/>
</dbReference>
<evidence type="ECO:0000256" key="5">
    <source>
        <dbReference type="ARBA" id="ARBA00022692"/>
    </source>
</evidence>
<keyword evidence="7" id="KW-0378">Hydrolase</keyword>
<dbReference type="CDD" id="cd02418">
    <property type="entry name" value="Peptidase_C39B"/>
    <property type="match status" value="1"/>
</dbReference>
<evidence type="ECO:0000256" key="9">
    <source>
        <dbReference type="ARBA" id="ARBA00022840"/>
    </source>
</evidence>
<dbReference type="PROSITE" id="PS50990">
    <property type="entry name" value="PEPTIDASE_C39"/>
    <property type="match status" value="1"/>
</dbReference>
<evidence type="ECO:0000259" key="16">
    <source>
        <dbReference type="PROSITE" id="PS50893"/>
    </source>
</evidence>
<gene>
    <name evidence="19" type="ORF">FHL02_07805</name>
</gene>
<dbReference type="InterPro" id="IPR005897">
    <property type="entry name" value="Pept_C39_ABC_bacteriocin"/>
</dbReference>
<feature type="transmembrane region" description="Helical" evidence="15">
    <location>
        <begin position="309"/>
        <end position="328"/>
    </location>
</feature>
<dbReference type="InterPro" id="IPR017871">
    <property type="entry name" value="ABC_transporter-like_CS"/>
</dbReference>
<organism evidence="19 20">
    <name type="scientific">Companilactobacillus mishanensis</name>
    <dbReference type="NCBI Taxonomy" id="2486008"/>
    <lineage>
        <taxon>Bacteria</taxon>
        <taxon>Bacillati</taxon>
        <taxon>Bacillota</taxon>
        <taxon>Bacilli</taxon>
        <taxon>Lactobacillales</taxon>
        <taxon>Lactobacillaceae</taxon>
        <taxon>Companilactobacillus</taxon>
    </lineage>
</organism>
<dbReference type="PROSITE" id="PS50929">
    <property type="entry name" value="ABC_TM1F"/>
    <property type="match status" value="1"/>
</dbReference>
<dbReference type="Gene3D" id="1.20.1560.10">
    <property type="entry name" value="ABC transporter type 1, transmembrane domain"/>
    <property type="match status" value="1"/>
</dbReference>
<feature type="transmembrane region" description="Helical" evidence="15">
    <location>
        <begin position="169"/>
        <end position="191"/>
    </location>
</feature>
<keyword evidence="13 15" id="KW-0472">Membrane</keyword>
<comment type="caution">
    <text evidence="19">The sequence shown here is derived from an EMBL/GenBank/DDBJ whole genome shotgun (WGS) entry which is preliminary data.</text>
</comment>
<keyword evidence="10" id="KW-0653">Protein transport</keyword>
<dbReference type="SUPFAM" id="SSF52540">
    <property type="entry name" value="P-loop containing nucleoside triphosphate hydrolases"/>
    <property type="match status" value="1"/>
</dbReference>
<dbReference type="Gene3D" id="3.40.50.300">
    <property type="entry name" value="P-loop containing nucleotide triphosphate hydrolases"/>
    <property type="match status" value="1"/>
</dbReference>
<keyword evidence="6" id="KW-0547">Nucleotide-binding</keyword>
<dbReference type="Proteomes" id="UP000380386">
    <property type="component" value="Unassembled WGS sequence"/>
</dbReference>
<evidence type="ECO:0000256" key="14">
    <source>
        <dbReference type="ARBA" id="ARBA00043264"/>
    </source>
</evidence>
<dbReference type="InterPro" id="IPR039421">
    <property type="entry name" value="Type_1_exporter"/>
</dbReference>
<dbReference type="OrthoDB" id="9762778at2"/>
<dbReference type="Pfam" id="PF03412">
    <property type="entry name" value="Peptidase_C39"/>
    <property type="match status" value="1"/>
</dbReference>
<dbReference type="InterPro" id="IPR003439">
    <property type="entry name" value="ABC_transporter-like_ATP-bd"/>
</dbReference>
<dbReference type="SUPFAM" id="SSF90123">
    <property type="entry name" value="ABC transporter transmembrane region"/>
    <property type="match status" value="1"/>
</dbReference>
<keyword evidence="3" id="KW-1003">Cell membrane</keyword>
<dbReference type="PROSITE" id="PS50893">
    <property type="entry name" value="ABC_TRANSPORTER_2"/>
    <property type="match status" value="1"/>
</dbReference>
<dbReference type="GO" id="GO:0006508">
    <property type="term" value="P:proteolysis"/>
    <property type="evidence" value="ECO:0007669"/>
    <property type="project" value="UniProtKB-KW"/>
</dbReference>
<keyword evidence="14" id="KW-0080">Bacteriocin transport</keyword>
<dbReference type="CDD" id="cd18570">
    <property type="entry name" value="ABC_6TM_PCAT1_LagD_like"/>
    <property type="match status" value="1"/>
</dbReference>
<accession>A0A5P0ZIK7</accession>
<evidence type="ECO:0000256" key="13">
    <source>
        <dbReference type="ARBA" id="ARBA00023136"/>
    </source>
</evidence>
<dbReference type="GO" id="GO:0015031">
    <property type="term" value="P:protein transport"/>
    <property type="evidence" value="ECO:0007669"/>
    <property type="project" value="UniProtKB-KW"/>
</dbReference>
<keyword evidence="12 15" id="KW-1133">Transmembrane helix</keyword>
<dbReference type="GO" id="GO:0005886">
    <property type="term" value="C:plasma membrane"/>
    <property type="evidence" value="ECO:0007669"/>
    <property type="project" value="UniProtKB-SubCell"/>
</dbReference>
<dbReference type="PANTHER" id="PTHR24221">
    <property type="entry name" value="ATP-BINDING CASSETTE SUB-FAMILY B"/>
    <property type="match status" value="1"/>
</dbReference>
<name>A0A5P0ZIK7_9LACO</name>
<keyword evidence="9" id="KW-0067">ATP-binding</keyword>
<dbReference type="InterPro" id="IPR005074">
    <property type="entry name" value="Peptidase_C39"/>
</dbReference>
<sequence length="719" mass="81023">MRVHFMKNYVSQVDENDCGVAALSMIFKSYGSNFSLAKLRSEAKTDKEGTTALGLVRTAEMHNFETEAVKADLSIFDQKDLPAPFIVHVIKKQKLQHYYVVEKFTKKYIIIADPDPTVKIRKMTYSDFSEEWTGVALFIVPSEKYVPQKEKSNSSLVSFIPMLLKQKNIVANIVLASLLTTFISILGSYFLQSIIDDYIPNNLLGTLGMVSIGLIVFYIFQSVFTYGQNFLLAVLGQKLSIDIILGYIKHIFNLPLSFFATRKTGEIVSRFNDASKIIDALASTIISMFLDVGIVIMMGIVLAWQNIDLFLITLLSLPIYVIIIISFAKPFNMLNQQEMESNSVLNSSIIEDIHGIETIKSLTSEDIRYKRIDGQFVDYLRKNLSYTKVDILQQSLKLFLQLILDVVILWNGAVMVTKNQMSLGQLMTFNALLAYFINPLQSIINLQTKLQTAKVANNRLNEVFLVRSEFSHERKLLISELKNKIELKDVSYRYGYGRNVLNCINWTIEKDEKITIVGISGSGKSTLVKLLVNYFEPTSGQITIDGRVLSQLDRKSLRSTIVYTPQDPYVFSGTIEDNLRLGNRIGITRDDIVRACKLAQIYSDIESMPLGFKTLLDENGNTLSGGQKQRITIARSLLSSAKVLIFDESTSGLDTITEKKVVENLTGLSNMTIIFIAHRLAVAEKTDNIVVMDDGKIVESGNHLSLMEKKGFYYKLVNS</sequence>
<keyword evidence="2" id="KW-0813">Transport</keyword>
<evidence type="ECO:0000256" key="15">
    <source>
        <dbReference type="SAM" id="Phobius"/>
    </source>
</evidence>
<dbReference type="AlphaFoldDB" id="A0A5P0ZIK7"/>
<dbReference type="Pfam" id="PF00005">
    <property type="entry name" value="ABC_tran"/>
    <property type="match status" value="1"/>
</dbReference>
<proteinExistence type="predicted"/>
<evidence type="ECO:0000256" key="2">
    <source>
        <dbReference type="ARBA" id="ARBA00022448"/>
    </source>
</evidence>
<keyword evidence="8" id="KW-0788">Thiol protease</keyword>
<evidence type="ECO:0000259" key="17">
    <source>
        <dbReference type="PROSITE" id="PS50929"/>
    </source>
</evidence>
<dbReference type="InterPro" id="IPR036640">
    <property type="entry name" value="ABC1_TM_sf"/>
</dbReference>
<dbReference type="GO" id="GO:0008234">
    <property type="term" value="F:cysteine-type peptidase activity"/>
    <property type="evidence" value="ECO:0007669"/>
    <property type="project" value="UniProtKB-KW"/>
</dbReference>
<reference evidence="19 20" key="1">
    <citation type="journal article" date="2019" name="Syst. Appl. Microbiol.">
        <title>Polyphasic characterization of two novel Lactobacillus spp. isolated from blown salami packages: Description of Lactobacillus halodurans sp. nov. and Lactobacillus salsicarnum sp. nov.</title>
        <authorList>
            <person name="Schuster J.A."/>
            <person name="Klingl A."/>
            <person name="Vogel R.F."/>
            <person name="Ehrmann M.A."/>
        </authorList>
    </citation>
    <scope>NUCLEOTIDE SEQUENCE [LARGE SCALE GENOMIC DNA]</scope>
    <source>
        <strain evidence="19 20">TMW 1.2118</strain>
    </source>
</reference>
<feature type="transmembrane region" description="Helical" evidence="15">
    <location>
        <begin position="203"/>
        <end position="227"/>
    </location>
</feature>
<dbReference type="GO" id="GO:0016887">
    <property type="term" value="F:ATP hydrolysis activity"/>
    <property type="evidence" value="ECO:0007669"/>
    <property type="project" value="InterPro"/>
</dbReference>
<dbReference type="Gene3D" id="3.90.70.10">
    <property type="entry name" value="Cysteine proteinases"/>
    <property type="match status" value="1"/>
</dbReference>
<evidence type="ECO:0000256" key="11">
    <source>
        <dbReference type="ARBA" id="ARBA00022967"/>
    </source>
</evidence>
<dbReference type="InterPro" id="IPR011527">
    <property type="entry name" value="ABC1_TM_dom"/>
</dbReference>